<proteinExistence type="predicted"/>
<evidence type="ECO:0000313" key="3">
    <source>
        <dbReference type="Proteomes" id="UP001174909"/>
    </source>
</evidence>
<feature type="compositionally biased region" description="Low complexity" evidence="1">
    <location>
        <begin position="263"/>
        <end position="297"/>
    </location>
</feature>
<dbReference type="AlphaFoldDB" id="A0AA35X1P5"/>
<dbReference type="Gene3D" id="3.10.260.20">
    <property type="entry name" value="Ski"/>
    <property type="match status" value="1"/>
</dbReference>
<reference evidence="2" key="1">
    <citation type="submission" date="2023-03" db="EMBL/GenBank/DDBJ databases">
        <authorList>
            <person name="Steffen K."/>
            <person name="Cardenas P."/>
        </authorList>
    </citation>
    <scope>NUCLEOTIDE SEQUENCE</scope>
</reference>
<feature type="region of interest" description="Disordered" evidence="1">
    <location>
        <begin position="420"/>
        <end position="448"/>
    </location>
</feature>
<sequence>MKKMGLVVTGASHFVGIADFVKICRYFHVEPPGILTKFGTITSEIDPEAVLRSFSGNQTFGSLTGDDNVSRVTGSTLNQSGGMASLLGGGGGGGAVEGERPSSRGSCVSGDISSSPANASEEVDIRRLALAGGGRVTVVVRSGESYLLKVELPSILPSHSRDVLETIRRTYGITVLHASKAEISLLKNKGVVGGKAGRCALFSARDVCQMFHHWKTSPPPPLAELAEGKLPSERLDSMTFPPSYPLSSYGFPLEDLPSFPDVSTTLPHSSSTSFTPSHPPTNLSPFSALPPAAPTSHHQTHSSHVVPRLSHPPSITSSPFPLSSQLSADHFQQPIQLLQSVSPSQFPPPSQPPFSTSHYPLPIPSHALFSTPSHPPYPTPQPHHQRSNFGGGRDVLGIPPPITTNYPMMGLNQVGKPPVVTSVDYPRTPVKMEGGGGRKRSLSTTGPPLDDQELDYVAMVWGEHRLTLVCPPGGAEPFLAIPELVDKIFHNRAHVSAQRRNELGITTLPATSLQMHILRAKGSLDAFTGNAKLVSLSGAVKLAAVSNIQIPGTVIQMIRKFCKEPLESIITPAGFAPATHPPSSSSSSLLPSISSYYSPSHSPQSSHPHSSQSSHPHSSPSSHPHSSQSSHSEPFSQDSGSSYPTGVAGKRVKVEGGTKPVTKSETKGASPSKTAVKSSNDDSATSVSPHDGVPQHPDLIDPGSSFTNTVDGTYCLVKWGAQRLALLIGSQRVHYMGLYQIFQALFKQYVTRMNFKMRMRKLEIKSIRAASSVRQALINLDALPQSSPVCGLIRVSEVERLARSYGIEPPQVLYDVFLLRHSDQKQLPNYTRKTQGRAVRRTRFQRVRAIWVNYGRGCRSGGVQLRC</sequence>
<keyword evidence="3" id="KW-1185">Reference proteome</keyword>
<dbReference type="InterPro" id="IPR037000">
    <property type="entry name" value="Ski_DNA-bd_sf"/>
</dbReference>
<feature type="region of interest" description="Disordered" evidence="1">
    <location>
        <begin position="90"/>
        <end position="115"/>
    </location>
</feature>
<feature type="compositionally biased region" description="Polar residues" evidence="1">
    <location>
        <begin position="103"/>
        <end position="115"/>
    </location>
</feature>
<feature type="compositionally biased region" description="Low complexity" evidence="1">
    <location>
        <begin position="595"/>
        <end position="632"/>
    </location>
</feature>
<name>A0AA35X1P5_GEOBA</name>
<accession>A0AA35X1P5</accession>
<feature type="compositionally biased region" description="Polar residues" evidence="1">
    <location>
        <begin position="313"/>
        <end position="325"/>
    </location>
</feature>
<dbReference type="Proteomes" id="UP001174909">
    <property type="component" value="Unassembled WGS sequence"/>
</dbReference>
<feature type="compositionally biased region" description="Basic and acidic residues" evidence="1">
    <location>
        <begin position="652"/>
        <end position="666"/>
    </location>
</feature>
<comment type="caution">
    <text evidence="2">The sequence shown here is derived from an EMBL/GenBank/DDBJ whole genome shotgun (WGS) entry which is preliminary data.</text>
</comment>
<evidence type="ECO:0000313" key="2">
    <source>
        <dbReference type="EMBL" id="CAI8036656.1"/>
    </source>
</evidence>
<organism evidence="2 3">
    <name type="scientific">Geodia barretti</name>
    <name type="common">Barrett's horny sponge</name>
    <dbReference type="NCBI Taxonomy" id="519541"/>
    <lineage>
        <taxon>Eukaryota</taxon>
        <taxon>Metazoa</taxon>
        <taxon>Porifera</taxon>
        <taxon>Demospongiae</taxon>
        <taxon>Heteroscleromorpha</taxon>
        <taxon>Tetractinellida</taxon>
        <taxon>Astrophorina</taxon>
        <taxon>Geodiidae</taxon>
        <taxon>Geodia</taxon>
    </lineage>
</organism>
<feature type="compositionally biased region" description="Polar residues" evidence="1">
    <location>
        <begin position="667"/>
        <end position="688"/>
    </location>
</feature>
<evidence type="ECO:0000256" key="1">
    <source>
        <dbReference type="SAM" id="MobiDB-lite"/>
    </source>
</evidence>
<dbReference type="EMBL" id="CASHTH010002886">
    <property type="protein sequence ID" value="CAI8036656.1"/>
    <property type="molecule type" value="Genomic_DNA"/>
</dbReference>
<feature type="region of interest" description="Disordered" evidence="1">
    <location>
        <begin position="595"/>
        <end position="704"/>
    </location>
</feature>
<gene>
    <name evidence="2" type="ORF">GBAR_LOCUS20519</name>
</gene>
<feature type="compositionally biased region" description="Polar residues" evidence="1">
    <location>
        <begin position="633"/>
        <end position="644"/>
    </location>
</feature>
<feature type="region of interest" description="Disordered" evidence="1">
    <location>
        <begin position="262"/>
        <end position="325"/>
    </location>
</feature>
<protein>
    <submittedName>
        <fullName evidence="2">Uncharacterized protein</fullName>
    </submittedName>
</protein>